<feature type="domain" description="BPL/LPL catalytic" evidence="1">
    <location>
        <begin position="32"/>
        <end position="230"/>
    </location>
</feature>
<evidence type="ECO:0000313" key="3">
    <source>
        <dbReference type="EMBL" id="TFB85169.1"/>
    </source>
</evidence>
<keyword evidence="4" id="KW-1185">Reference proteome</keyword>
<dbReference type="Gene3D" id="3.30.930.10">
    <property type="entry name" value="Bira Bifunctional Protein, Domain 2"/>
    <property type="match status" value="1"/>
</dbReference>
<evidence type="ECO:0000313" key="2">
    <source>
        <dbReference type="EMBL" id="SFH20871.1"/>
    </source>
</evidence>
<evidence type="ECO:0000313" key="5">
    <source>
        <dbReference type="Proteomes" id="UP000297963"/>
    </source>
</evidence>
<dbReference type="AlphaFoldDB" id="A0A1I2Y906"/>
<sequence>MDALLVTHSVGHGAAGDLDVSLRMLKYVAANPETPRLVRVYQPEPTVAFSRRESLLPGFPAAVSAAASHGFTPVIRPAGGRAVAYDESCLVVDLVNVEDGAYGGLDNEAHFKTVGNQFADVLRELGVDARVGPVPGEYCPGTYSVNARGQVKLVGTAQRVTRGARLMSASIPVAETGALIDVLVAVNRELDFAWNERTFGSVLSETSGMTAGDVTDSIVRAFAGHRSGEIQYHVLANRLES</sequence>
<dbReference type="Pfam" id="PF21948">
    <property type="entry name" value="LplA-B_cat"/>
    <property type="match status" value="1"/>
</dbReference>
<gene>
    <name evidence="3" type="ORF">E3O11_09050</name>
    <name evidence="2" type="ORF">SAMN05216274_101358</name>
</gene>
<protein>
    <submittedName>
        <fullName evidence="3">Lipoate--protein ligase family protein</fullName>
    </submittedName>
    <submittedName>
        <fullName evidence="2">Lipoate-protein ligase A</fullName>
    </submittedName>
</protein>
<dbReference type="GO" id="GO:0016874">
    <property type="term" value="F:ligase activity"/>
    <property type="evidence" value="ECO:0007669"/>
    <property type="project" value="UniProtKB-KW"/>
</dbReference>
<dbReference type="PROSITE" id="PS51733">
    <property type="entry name" value="BPL_LPL_CATALYTIC"/>
    <property type="match status" value="1"/>
</dbReference>
<reference evidence="3 5" key="2">
    <citation type="submission" date="2019-03" db="EMBL/GenBank/DDBJ databases">
        <title>Genomics of glacier-inhabiting Cryobacterium strains.</title>
        <authorList>
            <person name="Liu Q."/>
            <person name="Xin Y.-H."/>
        </authorList>
    </citation>
    <scope>NUCLEOTIDE SEQUENCE [LARGE SCALE GENOMIC DNA]</scope>
    <source>
        <strain evidence="3 5">Hh34</strain>
    </source>
</reference>
<dbReference type="STRING" id="995038.SAMN05216274_101358"/>
<dbReference type="EMBL" id="FOPW01000001">
    <property type="protein sequence ID" value="SFH20871.1"/>
    <property type="molecule type" value="Genomic_DNA"/>
</dbReference>
<comment type="caution">
    <text evidence="3">The sequence shown here is derived from an EMBL/GenBank/DDBJ whole genome shotgun (WGS) entry which is preliminary data.</text>
</comment>
<dbReference type="SUPFAM" id="SSF55681">
    <property type="entry name" value="Class II aaRS and biotin synthetases"/>
    <property type="match status" value="1"/>
</dbReference>
<dbReference type="InterPro" id="IPR045864">
    <property type="entry name" value="aa-tRNA-synth_II/BPL/LPL"/>
</dbReference>
<dbReference type="InterPro" id="IPR004143">
    <property type="entry name" value="BPL_LPL_catalytic"/>
</dbReference>
<organism evidence="3 5">
    <name type="scientific">Cryobacterium levicorallinum</name>
    <dbReference type="NCBI Taxonomy" id="995038"/>
    <lineage>
        <taxon>Bacteria</taxon>
        <taxon>Bacillati</taxon>
        <taxon>Actinomycetota</taxon>
        <taxon>Actinomycetes</taxon>
        <taxon>Micrococcales</taxon>
        <taxon>Microbacteriaceae</taxon>
        <taxon>Cryobacterium</taxon>
    </lineage>
</organism>
<evidence type="ECO:0000313" key="4">
    <source>
        <dbReference type="Proteomes" id="UP000199681"/>
    </source>
</evidence>
<keyword evidence="3" id="KW-0436">Ligase</keyword>
<accession>A0A1I2Y906</accession>
<dbReference type="EMBL" id="SOFE01000014">
    <property type="protein sequence ID" value="TFB85169.1"/>
    <property type="molecule type" value="Genomic_DNA"/>
</dbReference>
<dbReference type="RefSeq" id="WP_134495480.1">
    <property type="nucleotide sequence ID" value="NZ_BKAC01000010.1"/>
</dbReference>
<evidence type="ECO:0000259" key="1">
    <source>
        <dbReference type="PROSITE" id="PS51733"/>
    </source>
</evidence>
<name>A0A1I2Y906_9MICO</name>
<reference evidence="2 4" key="1">
    <citation type="submission" date="2016-10" db="EMBL/GenBank/DDBJ databases">
        <authorList>
            <person name="Varghese N."/>
            <person name="Submissions S."/>
        </authorList>
    </citation>
    <scope>NUCLEOTIDE SEQUENCE [LARGE SCALE GENOMIC DNA]</scope>
    <source>
        <strain evidence="2 4">GMCC 1.11211</strain>
    </source>
</reference>
<dbReference type="Proteomes" id="UP000199681">
    <property type="component" value="Unassembled WGS sequence"/>
</dbReference>
<dbReference type="Proteomes" id="UP000297963">
    <property type="component" value="Unassembled WGS sequence"/>
</dbReference>
<proteinExistence type="predicted"/>